<dbReference type="OrthoDB" id="1862401at2759"/>
<organism evidence="2 3">
    <name type="scientific">Piloderma croceum (strain F 1598)</name>
    <dbReference type="NCBI Taxonomy" id="765440"/>
    <lineage>
        <taxon>Eukaryota</taxon>
        <taxon>Fungi</taxon>
        <taxon>Dikarya</taxon>
        <taxon>Basidiomycota</taxon>
        <taxon>Agaricomycotina</taxon>
        <taxon>Agaricomycetes</taxon>
        <taxon>Agaricomycetidae</taxon>
        <taxon>Atheliales</taxon>
        <taxon>Atheliaceae</taxon>
        <taxon>Piloderma</taxon>
    </lineage>
</organism>
<evidence type="ECO:0000313" key="3">
    <source>
        <dbReference type="Proteomes" id="UP000054166"/>
    </source>
</evidence>
<dbReference type="Proteomes" id="UP000054166">
    <property type="component" value="Unassembled WGS sequence"/>
</dbReference>
<keyword evidence="3" id="KW-1185">Reference proteome</keyword>
<keyword evidence="1" id="KW-0808">Transferase</keyword>
<gene>
    <name evidence="2" type="ORF">PILCRDRAFT_5880</name>
</gene>
<sequence length="384" mass="44235">MFARFDTTWVFPNALCVEKLRNTLAQTLRDYPHVAGRLYCNQKTQELRIKLTNDSVPITVGFTNLPYATDKWFYNNENHPDIVDWLPMLFDPSGVDNKPLVRFKLTTWKKTGETSLSVAWGHVLGSTLMGLMLSISNYYQDLRPVMIPTFEKYLDPVPRIEQQYVYDTLAQVPHLGLHYSKERVHEMYNEMQSTTSRMDIKLDPADIMAIRDMARKSTEMSISAMDSLAAYLVTVLNKTEDVPIWRIYNVIEYRGAKSDPRSIYIPPPMTSAGNNTVTVHAKPMSTDRNASIGSIAEVIREQIIRTREPENLRRIVGLSDELFNKTTEAGHSFWWFPYEGAVGINNTFKISVHDQHFGYPDRTHFCELMLFGSVIFDPNYFFSV</sequence>
<dbReference type="HOGENOM" id="CLU_048752_0_0_1"/>
<evidence type="ECO:0000313" key="2">
    <source>
        <dbReference type="EMBL" id="KIM84836.1"/>
    </source>
</evidence>
<reference evidence="2 3" key="1">
    <citation type="submission" date="2014-04" db="EMBL/GenBank/DDBJ databases">
        <authorList>
            <consortium name="DOE Joint Genome Institute"/>
            <person name="Kuo A."/>
            <person name="Tarkka M."/>
            <person name="Buscot F."/>
            <person name="Kohler A."/>
            <person name="Nagy L.G."/>
            <person name="Floudas D."/>
            <person name="Copeland A."/>
            <person name="Barry K.W."/>
            <person name="Cichocki N."/>
            <person name="Veneault-Fourrey C."/>
            <person name="LaButti K."/>
            <person name="Lindquist E.A."/>
            <person name="Lipzen A."/>
            <person name="Lundell T."/>
            <person name="Morin E."/>
            <person name="Murat C."/>
            <person name="Sun H."/>
            <person name="Tunlid A."/>
            <person name="Henrissat B."/>
            <person name="Grigoriev I.V."/>
            <person name="Hibbett D.S."/>
            <person name="Martin F."/>
            <person name="Nordberg H.P."/>
            <person name="Cantor M.N."/>
            <person name="Hua S.X."/>
        </authorList>
    </citation>
    <scope>NUCLEOTIDE SEQUENCE [LARGE SCALE GENOMIC DNA]</scope>
    <source>
        <strain evidence="2 3">F 1598</strain>
    </source>
</reference>
<reference evidence="3" key="2">
    <citation type="submission" date="2015-01" db="EMBL/GenBank/DDBJ databases">
        <title>Evolutionary Origins and Diversification of the Mycorrhizal Mutualists.</title>
        <authorList>
            <consortium name="DOE Joint Genome Institute"/>
            <consortium name="Mycorrhizal Genomics Consortium"/>
            <person name="Kohler A."/>
            <person name="Kuo A."/>
            <person name="Nagy L.G."/>
            <person name="Floudas D."/>
            <person name="Copeland A."/>
            <person name="Barry K.W."/>
            <person name="Cichocki N."/>
            <person name="Veneault-Fourrey C."/>
            <person name="LaButti K."/>
            <person name="Lindquist E.A."/>
            <person name="Lipzen A."/>
            <person name="Lundell T."/>
            <person name="Morin E."/>
            <person name="Murat C."/>
            <person name="Riley R."/>
            <person name="Ohm R."/>
            <person name="Sun H."/>
            <person name="Tunlid A."/>
            <person name="Henrissat B."/>
            <person name="Grigoriev I.V."/>
            <person name="Hibbett D.S."/>
            <person name="Martin F."/>
        </authorList>
    </citation>
    <scope>NUCLEOTIDE SEQUENCE [LARGE SCALE GENOMIC DNA]</scope>
    <source>
        <strain evidence="3">F 1598</strain>
    </source>
</reference>
<dbReference type="InterPro" id="IPR023213">
    <property type="entry name" value="CAT-like_dom_sf"/>
</dbReference>
<protein>
    <submittedName>
        <fullName evidence="2">Uncharacterized protein</fullName>
    </submittedName>
</protein>
<dbReference type="PANTHER" id="PTHR31642">
    <property type="entry name" value="TRICHOTHECENE 3-O-ACETYLTRANSFERASE"/>
    <property type="match status" value="1"/>
</dbReference>
<accession>A0A0C3G2I8</accession>
<dbReference type="Pfam" id="PF02458">
    <property type="entry name" value="Transferase"/>
    <property type="match status" value="1"/>
</dbReference>
<dbReference type="AlphaFoldDB" id="A0A0C3G2I8"/>
<dbReference type="EMBL" id="KN832986">
    <property type="protein sequence ID" value="KIM84836.1"/>
    <property type="molecule type" value="Genomic_DNA"/>
</dbReference>
<dbReference type="GO" id="GO:0016747">
    <property type="term" value="F:acyltransferase activity, transferring groups other than amino-acyl groups"/>
    <property type="evidence" value="ECO:0007669"/>
    <property type="project" value="TreeGrafter"/>
</dbReference>
<name>A0A0C3G2I8_PILCF</name>
<dbReference type="PANTHER" id="PTHR31642:SF310">
    <property type="entry name" value="FATTY ALCOHOL:CAFFEOYL-COA ACYLTRANSFERASE"/>
    <property type="match status" value="1"/>
</dbReference>
<dbReference type="InParanoid" id="A0A0C3G2I8"/>
<dbReference type="Gene3D" id="3.30.559.10">
    <property type="entry name" value="Chloramphenicol acetyltransferase-like domain"/>
    <property type="match status" value="2"/>
</dbReference>
<dbReference type="InterPro" id="IPR050317">
    <property type="entry name" value="Plant_Fungal_Acyltransferase"/>
</dbReference>
<evidence type="ECO:0000256" key="1">
    <source>
        <dbReference type="ARBA" id="ARBA00022679"/>
    </source>
</evidence>
<proteinExistence type="predicted"/>